<gene>
    <name evidence="4" type="ORF">U9M48_040928</name>
</gene>
<evidence type="ECO:0000313" key="4">
    <source>
        <dbReference type="EMBL" id="WVZ95127.1"/>
    </source>
</evidence>
<keyword evidence="5" id="KW-1185">Reference proteome</keyword>
<evidence type="ECO:0000256" key="2">
    <source>
        <dbReference type="ARBA" id="ARBA00023043"/>
    </source>
</evidence>
<dbReference type="PROSITE" id="PS50088">
    <property type="entry name" value="ANK_REPEAT"/>
    <property type="match status" value="4"/>
</dbReference>
<reference evidence="4 5" key="1">
    <citation type="submission" date="2024-02" db="EMBL/GenBank/DDBJ databases">
        <title>High-quality chromosome-scale genome assembly of Pensacola bahiagrass (Paspalum notatum Flugge var. saurae).</title>
        <authorList>
            <person name="Vega J.M."/>
            <person name="Podio M."/>
            <person name="Orjuela J."/>
            <person name="Siena L.A."/>
            <person name="Pessino S.C."/>
            <person name="Combes M.C."/>
            <person name="Mariac C."/>
            <person name="Albertini E."/>
            <person name="Pupilli F."/>
            <person name="Ortiz J.P.A."/>
            <person name="Leblanc O."/>
        </authorList>
    </citation>
    <scope>NUCLEOTIDE SEQUENCE [LARGE SCALE GENOMIC DNA]</scope>
    <source>
        <strain evidence="4">R1</strain>
        <tissue evidence="4">Leaf</tissue>
    </source>
</reference>
<dbReference type="Proteomes" id="UP001341281">
    <property type="component" value="Chromosome 09"/>
</dbReference>
<dbReference type="GO" id="GO:0005886">
    <property type="term" value="C:plasma membrane"/>
    <property type="evidence" value="ECO:0007669"/>
    <property type="project" value="TreeGrafter"/>
</dbReference>
<dbReference type="InterPro" id="IPR002110">
    <property type="entry name" value="Ankyrin_rpt"/>
</dbReference>
<keyword evidence="2 3" id="KW-0040">ANK repeat</keyword>
<dbReference type="EMBL" id="CP144753">
    <property type="protein sequence ID" value="WVZ95127.1"/>
    <property type="molecule type" value="Genomic_DNA"/>
</dbReference>
<sequence length="432" mass="45905">MAGALATPVNLGPERVTLSEELLHVLTSGDAVRFNELLSSSGGQLSNGHVTVNVGVGPTATTASSSCQLLGVSSNGNTALHLAASRGHAELAALICERAPSLVATRNRCLDTPLHCAAKAGSRDVAAALLARMRGAGAGADEEMALRARNRTGATALYEAVRHGRAPVVDLLMAAAPEMASLPTHDGFSPLYLAASIDELDMVRALLRPSQDGTPSPASFSGPEGRTALHVAATSTKEIAEEILSWEPVGPSLLTEVDSSGRTPLQYAVLYGSSHVVQLFLDGRTSEQLRIPDNHGLFPVHTAAMVGRSRVIDELTKRCPDYYELVDDGGRNLLHCAVQHDMAKVVRHICQNDKLEMLLNATDAEGNTPLHLAAKHGFPRIVSLLLQKTSVETGITNKDGLTAADLCRRAIAPRSLHYFLVTYLPRRLVIVL</sequence>
<dbReference type="PANTHER" id="PTHR24186:SF50">
    <property type="entry name" value="ANKYRIN REPEAT-CONTAINING PROTEIN ITN1-LIKE ISOFORM X1"/>
    <property type="match status" value="1"/>
</dbReference>
<dbReference type="SUPFAM" id="SSF48403">
    <property type="entry name" value="Ankyrin repeat"/>
    <property type="match status" value="1"/>
</dbReference>
<dbReference type="InterPro" id="IPR036770">
    <property type="entry name" value="Ankyrin_rpt-contain_sf"/>
</dbReference>
<dbReference type="SMART" id="SM00248">
    <property type="entry name" value="ANK"/>
    <property type="match status" value="9"/>
</dbReference>
<protein>
    <submittedName>
        <fullName evidence="4">Uncharacterized protein</fullName>
    </submittedName>
</protein>
<dbReference type="Gene3D" id="1.25.40.20">
    <property type="entry name" value="Ankyrin repeat-containing domain"/>
    <property type="match status" value="1"/>
</dbReference>
<feature type="repeat" description="ANK" evidence="3">
    <location>
        <begin position="260"/>
        <end position="282"/>
    </location>
</feature>
<keyword evidence="1" id="KW-0677">Repeat</keyword>
<dbReference type="Pfam" id="PF13857">
    <property type="entry name" value="Ank_5"/>
    <property type="match status" value="1"/>
</dbReference>
<proteinExistence type="predicted"/>
<dbReference type="AlphaFoldDB" id="A0AAQ3XG19"/>
<feature type="repeat" description="ANK" evidence="3">
    <location>
        <begin position="365"/>
        <end position="388"/>
    </location>
</feature>
<dbReference type="PANTHER" id="PTHR24186">
    <property type="entry name" value="PROTEIN PHOSPHATASE 1 REGULATORY SUBUNIT"/>
    <property type="match status" value="1"/>
</dbReference>
<organism evidence="4 5">
    <name type="scientific">Paspalum notatum var. saurae</name>
    <dbReference type="NCBI Taxonomy" id="547442"/>
    <lineage>
        <taxon>Eukaryota</taxon>
        <taxon>Viridiplantae</taxon>
        <taxon>Streptophyta</taxon>
        <taxon>Embryophyta</taxon>
        <taxon>Tracheophyta</taxon>
        <taxon>Spermatophyta</taxon>
        <taxon>Magnoliopsida</taxon>
        <taxon>Liliopsida</taxon>
        <taxon>Poales</taxon>
        <taxon>Poaceae</taxon>
        <taxon>PACMAD clade</taxon>
        <taxon>Panicoideae</taxon>
        <taxon>Andropogonodae</taxon>
        <taxon>Paspaleae</taxon>
        <taxon>Paspalinae</taxon>
        <taxon>Paspalum</taxon>
    </lineage>
</organism>
<dbReference type="Pfam" id="PF12796">
    <property type="entry name" value="Ank_2"/>
    <property type="match status" value="3"/>
</dbReference>
<evidence type="ECO:0000313" key="5">
    <source>
        <dbReference type="Proteomes" id="UP001341281"/>
    </source>
</evidence>
<evidence type="ECO:0000256" key="1">
    <source>
        <dbReference type="ARBA" id="ARBA00022737"/>
    </source>
</evidence>
<dbReference type="PROSITE" id="PS50297">
    <property type="entry name" value="ANK_REP_REGION"/>
    <property type="match status" value="4"/>
</dbReference>
<feature type="repeat" description="ANK" evidence="3">
    <location>
        <begin position="75"/>
        <end position="107"/>
    </location>
</feature>
<evidence type="ECO:0000256" key="3">
    <source>
        <dbReference type="PROSITE-ProRule" id="PRU00023"/>
    </source>
</evidence>
<name>A0AAQ3XG19_PASNO</name>
<accession>A0AAQ3XG19</accession>
<feature type="repeat" description="ANK" evidence="3">
    <location>
        <begin position="186"/>
        <end position="212"/>
    </location>
</feature>